<dbReference type="RefSeq" id="WP_185895726.1">
    <property type="nucleotide sequence ID" value="NZ_CP060028.1"/>
</dbReference>
<proteinExistence type="predicted"/>
<protein>
    <submittedName>
        <fullName evidence="1">Restriction endonuclease</fullName>
    </submittedName>
</protein>
<keyword evidence="1" id="KW-0378">Hydrolase</keyword>
<name>A0ABX6RB67_PSEMX</name>
<sequence length="433" mass="47050">MSRFGLVEYGAPVSIVNELAAAMGRGNADAARYLLDAGGRIARQVGLKKSPIEIAGSTASSSRVAGLLHLGRSCELEIVPKFLGSHAGGSGWREDFFFLAMLSKHGHILNSDRIRAQSGEENDLDLLLARAISDMYWERHHRPIRAYKRTREQDFFLEGEVDPLDLRFPDAAGYPQEVIRFSRANRFNAAIHAASRITQRHVRKPSAIVALSRVQRHLGSQPTVGHGHHMRLTVPGRARGWQALTDLSVDVVNGLGVGFNEGAGRAPGFMVATWQLWQDLLTLGLRLGFGSSSVRSEVPFSLGKRLRANGSEGRLNVRPDVTVSSNGFRFHVDAKYKGRIDRGKICAAEADVYEAMAFSAASGGLPVVLAYPQLASTPADPVGTIRIVERVQVPGSGPILAVTVEVRGISRRGSFSRFINEMRGALVDTLQGA</sequence>
<reference evidence="1 2" key="1">
    <citation type="submission" date="2020-08" db="EMBL/GenBank/DDBJ databases">
        <title>Streptomycin resistant and MDR strain, P. mexicana.</title>
        <authorList>
            <person name="Ganesh-kumar S."/>
            <person name="Zhe T."/>
            <person name="Yu Z."/>
            <person name="Min Y."/>
        </authorList>
    </citation>
    <scope>NUCLEOTIDE SEQUENCE [LARGE SCALE GENOMIC DNA]</scope>
    <source>
        <strain evidence="1 2">GTZY</strain>
    </source>
</reference>
<dbReference type="Proteomes" id="UP000515506">
    <property type="component" value="Chromosome"/>
</dbReference>
<keyword evidence="2" id="KW-1185">Reference proteome</keyword>
<keyword evidence="1" id="KW-0255">Endonuclease</keyword>
<evidence type="ECO:0000313" key="1">
    <source>
        <dbReference type="EMBL" id="QND80512.1"/>
    </source>
</evidence>
<dbReference type="GO" id="GO:0004519">
    <property type="term" value="F:endonuclease activity"/>
    <property type="evidence" value="ECO:0007669"/>
    <property type="project" value="UniProtKB-KW"/>
</dbReference>
<dbReference type="EMBL" id="CP060028">
    <property type="protein sequence ID" value="QND80512.1"/>
    <property type="molecule type" value="Genomic_DNA"/>
</dbReference>
<dbReference type="Pfam" id="PF10117">
    <property type="entry name" value="McrBC"/>
    <property type="match status" value="1"/>
</dbReference>
<keyword evidence="1" id="KW-0540">Nuclease</keyword>
<evidence type="ECO:0000313" key="2">
    <source>
        <dbReference type="Proteomes" id="UP000515506"/>
    </source>
</evidence>
<dbReference type="InterPro" id="IPR019292">
    <property type="entry name" value="McrC"/>
</dbReference>
<gene>
    <name evidence="1" type="ORF">H4W19_01520</name>
</gene>
<accession>A0ABX6RB67</accession>
<organism evidence="1 2">
    <name type="scientific">Pseudoxanthomonas mexicana</name>
    <dbReference type="NCBI Taxonomy" id="128785"/>
    <lineage>
        <taxon>Bacteria</taxon>
        <taxon>Pseudomonadati</taxon>
        <taxon>Pseudomonadota</taxon>
        <taxon>Gammaproteobacteria</taxon>
        <taxon>Lysobacterales</taxon>
        <taxon>Lysobacteraceae</taxon>
        <taxon>Pseudoxanthomonas</taxon>
    </lineage>
</organism>